<feature type="region of interest" description="Interaction with substrate tRNA" evidence="10">
    <location>
        <begin position="40"/>
        <end position="43"/>
    </location>
</feature>
<keyword evidence="7 10" id="KW-0067">ATP-binding</keyword>
<evidence type="ECO:0000256" key="1">
    <source>
        <dbReference type="ARBA" id="ARBA00001946"/>
    </source>
</evidence>
<dbReference type="Gene3D" id="3.40.50.300">
    <property type="entry name" value="P-loop containing nucleotide triphosphate hydrolases"/>
    <property type="match status" value="1"/>
</dbReference>
<dbReference type="InterPro" id="IPR018022">
    <property type="entry name" value="IPT"/>
</dbReference>
<evidence type="ECO:0000256" key="13">
    <source>
        <dbReference type="RuleBase" id="RU003785"/>
    </source>
</evidence>
<feature type="site" description="Interaction with substrate tRNA" evidence="10">
    <location>
        <position position="129"/>
    </location>
</feature>
<dbReference type="HAMAP" id="MF_00185">
    <property type="entry name" value="IPP_trans"/>
    <property type="match status" value="1"/>
</dbReference>
<evidence type="ECO:0000256" key="9">
    <source>
        <dbReference type="ARBA" id="ARBA00049563"/>
    </source>
</evidence>
<comment type="function">
    <text evidence="2 10 12">Catalyzes the transfer of a dimethylallyl group onto the adenine at position 37 in tRNAs that read codons beginning with uridine, leading to the formation of N6-(dimethylallyl)adenosine (i(6)A).</text>
</comment>
<dbReference type="Proteomes" id="UP000078532">
    <property type="component" value="Unassembled WGS sequence"/>
</dbReference>
<comment type="cofactor">
    <cofactor evidence="1 10">
        <name>Mg(2+)</name>
        <dbReference type="ChEBI" id="CHEBI:18420"/>
    </cofactor>
</comment>
<dbReference type="STRING" id="1838280.A6M21_11045"/>
<evidence type="ECO:0000256" key="12">
    <source>
        <dbReference type="RuleBase" id="RU003784"/>
    </source>
</evidence>
<proteinExistence type="inferred from homology"/>
<organism evidence="14 15">
    <name type="scientific">Desulfotomaculum copahuensis</name>
    <dbReference type="NCBI Taxonomy" id="1838280"/>
    <lineage>
        <taxon>Bacteria</taxon>
        <taxon>Bacillati</taxon>
        <taxon>Bacillota</taxon>
        <taxon>Clostridia</taxon>
        <taxon>Eubacteriales</taxon>
        <taxon>Desulfotomaculaceae</taxon>
        <taxon>Desulfotomaculum</taxon>
    </lineage>
</organism>
<evidence type="ECO:0000256" key="7">
    <source>
        <dbReference type="ARBA" id="ARBA00022840"/>
    </source>
</evidence>
<evidence type="ECO:0000256" key="3">
    <source>
        <dbReference type="ARBA" id="ARBA00005842"/>
    </source>
</evidence>
<sequence length="321" mass="35518">MPVTEISIPLLVIAGPTATGKTALAVALAGQLNGEVVSADSMLVYRGMDIGTAKPSMAERRGIPHHLIDVVDPDQDYNVALYQRQARDCIEDIHRRGKLPLLAGGTGLYIRAVIDHFTFTPAGVDPAFRRQMQELAVREGPSAVHRLLAAVDAGAAVRIHPNNLKRVIRALEVHHLTGRSMSAFRDRNEGKNDYRPVMFGLAMERAALYRRVEARVEEMLGAGLIEEVKGLLNRGYGPQLPAMQGLGYKEIAAFLRGECSREEAVELLKKNTRRFAKRQYTWFRADKRITWLDVEAYSGPAAMAQEINQRLAGVWPGASKK</sequence>
<dbReference type="AlphaFoldDB" id="A0A1B7LE87"/>
<gene>
    <name evidence="10" type="primary">miaA</name>
    <name evidence="14" type="ORF">A6M21_11045</name>
</gene>
<keyword evidence="5 10" id="KW-0819">tRNA processing</keyword>
<evidence type="ECO:0000256" key="4">
    <source>
        <dbReference type="ARBA" id="ARBA00022679"/>
    </source>
</evidence>
<dbReference type="GO" id="GO:0052381">
    <property type="term" value="F:tRNA dimethylallyltransferase activity"/>
    <property type="evidence" value="ECO:0007669"/>
    <property type="project" value="UniProtKB-UniRule"/>
</dbReference>
<dbReference type="EC" id="2.5.1.75" evidence="10"/>
<comment type="subunit">
    <text evidence="10">Monomer.</text>
</comment>
<accession>A0A1B7LE87</accession>
<feature type="site" description="Interaction with substrate tRNA" evidence="10">
    <location>
        <position position="106"/>
    </location>
</feature>
<evidence type="ECO:0000256" key="8">
    <source>
        <dbReference type="ARBA" id="ARBA00022842"/>
    </source>
</evidence>
<dbReference type="PANTHER" id="PTHR11088:SF60">
    <property type="entry name" value="TRNA DIMETHYLALLYLTRANSFERASE"/>
    <property type="match status" value="1"/>
</dbReference>
<dbReference type="PANTHER" id="PTHR11088">
    <property type="entry name" value="TRNA DIMETHYLALLYLTRANSFERASE"/>
    <property type="match status" value="1"/>
</dbReference>
<reference evidence="14 15" key="1">
    <citation type="submission" date="2016-04" db="EMBL/GenBank/DDBJ databases">
        <authorList>
            <person name="Evans L.H."/>
            <person name="Alamgir A."/>
            <person name="Owens N."/>
            <person name="Weber N.D."/>
            <person name="Virtaneva K."/>
            <person name="Barbian K."/>
            <person name="Babar A."/>
            <person name="Rosenke K."/>
        </authorList>
    </citation>
    <scope>NUCLEOTIDE SEQUENCE [LARGE SCALE GENOMIC DNA]</scope>
    <source>
        <strain evidence="14 15">LMa1</strain>
    </source>
</reference>
<keyword evidence="15" id="KW-1185">Reference proteome</keyword>
<comment type="similarity">
    <text evidence="3 10 13">Belongs to the IPP transferase family.</text>
</comment>
<feature type="binding site" evidence="10">
    <location>
        <begin position="17"/>
        <end position="22"/>
    </location>
    <ligand>
        <name>substrate</name>
    </ligand>
</feature>
<evidence type="ECO:0000313" key="15">
    <source>
        <dbReference type="Proteomes" id="UP000078532"/>
    </source>
</evidence>
<keyword evidence="4 10" id="KW-0808">Transferase</keyword>
<dbReference type="Pfam" id="PF01715">
    <property type="entry name" value="IPPT"/>
    <property type="match status" value="1"/>
</dbReference>
<dbReference type="GO" id="GO:0006400">
    <property type="term" value="P:tRNA modification"/>
    <property type="evidence" value="ECO:0007669"/>
    <property type="project" value="TreeGrafter"/>
</dbReference>
<evidence type="ECO:0000256" key="2">
    <source>
        <dbReference type="ARBA" id="ARBA00003213"/>
    </source>
</evidence>
<dbReference type="EMBL" id="LYVF01000164">
    <property type="protein sequence ID" value="OAT81400.1"/>
    <property type="molecule type" value="Genomic_DNA"/>
</dbReference>
<evidence type="ECO:0000256" key="5">
    <source>
        <dbReference type="ARBA" id="ARBA00022694"/>
    </source>
</evidence>
<protein>
    <recommendedName>
        <fullName evidence="10">tRNA dimethylallyltransferase</fullName>
        <ecNumber evidence="10">2.5.1.75</ecNumber>
    </recommendedName>
    <alternativeName>
        <fullName evidence="10">Dimethylallyl diphosphate:tRNA dimethylallyltransferase</fullName>
        <shortName evidence="10">DMAPP:tRNA dimethylallyltransferase</shortName>
        <shortName evidence="10">DMATase</shortName>
    </alternativeName>
    <alternativeName>
        <fullName evidence="10">Isopentenyl-diphosphate:tRNA isopentenyltransferase</fullName>
        <shortName evidence="10">IPP transferase</shortName>
        <shortName evidence="10">IPPT</shortName>
        <shortName evidence="10">IPTase</shortName>
    </alternativeName>
</protein>
<name>A0A1B7LE87_9FIRM</name>
<dbReference type="OrthoDB" id="9776390at2"/>
<dbReference type="InterPro" id="IPR027417">
    <property type="entry name" value="P-loop_NTPase"/>
</dbReference>
<evidence type="ECO:0000256" key="6">
    <source>
        <dbReference type="ARBA" id="ARBA00022741"/>
    </source>
</evidence>
<comment type="catalytic activity">
    <reaction evidence="9 10 11">
        <text>adenosine(37) in tRNA + dimethylallyl diphosphate = N(6)-dimethylallyladenosine(37) in tRNA + diphosphate</text>
        <dbReference type="Rhea" id="RHEA:26482"/>
        <dbReference type="Rhea" id="RHEA-COMP:10162"/>
        <dbReference type="Rhea" id="RHEA-COMP:10375"/>
        <dbReference type="ChEBI" id="CHEBI:33019"/>
        <dbReference type="ChEBI" id="CHEBI:57623"/>
        <dbReference type="ChEBI" id="CHEBI:74411"/>
        <dbReference type="ChEBI" id="CHEBI:74415"/>
        <dbReference type="EC" id="2.5.1.75"/>
    </reaction>
</comment>
<keyword evidence="6 10" id="KW-0547">Nucleotide-binding</keyword>
<dbReference type="InterPro" id="IPR039657">
    <property type="entry name" value="Dimethylallyltransferase"/>
</dbReference>
<dbReference type="GO" id="GO:0005524">
    <property type="term" value="F:ATP binding"/>
    <property type="evidence" value="ECO:0007669"/>
    <property type="project" value="UniProtKB-UniRule"/>
</dbReference>
<dbReference type="CDD" id="cd02019">
    <property type="entry name" value="NK"/>
    <property type="match status" value="1"/>
</dbReference>
<evidence type="ECO:0000256" key="11">
    <source>
        <dbReference type="RuleBase" id="RU003783"/>
    </source>
</evidence>
<comment type="caution">
    <text evidence="14">The sequence shown here is derived from an EMBL/GenBank/DDBJ whole genome shotgun (WGS) entry which is preliminary data.</text>
</comment>
<feature type="binding site" evidence="10">
    <location>
        <begin position="15"/>
        <end position="22"/>
    </location>
    <ligand>
        <name>ATP</name>
        <dbReference type="ChEBI" id="CHEBI:30616"/>
    </ligand>
</feature>
<dbReference type="SUPFAM" id="SSF52540">
    <property type="entry name" value="P-loop containing nucleoside triphosphate hydrolases"/>
    <property type="match status" value="1"/>
</dbReference>
<evidence type="ECO:0000313" key="14">
    <source>
        <dbReference type="EMBL" id="OAT81400.1"/>
    </source>
</evidence>
<evidence type="ECO:0000256" key="10">
    <source>
        <dbReference type="HAMAP-Rule" id="MF_00185"/>
    </source>
</evidence>
<comment type="caution">
    <text evidence="10">Lacks conserved residue(s) required for the propagation of feature annotation.</text>
</comment>
<keyword evidence="8 10" id="KW-0460">Magnesium</keyword>
<dbReference type="Gene3D" id="1.10.20.140">
    <property type="match status" value="1"/>
</dbReference>
<dbReference type="NCBIfam" id="TIGR00174">
    <property type="entry name" value="miaA"/>
    <property type="match status" value="1"/>
</dbReference>